<dbReference type="EMBL" id="KN714674">
    <property type="protein sequence ID" value="KUI54570.1"/>
    <property type="molecule type" value="Genomic_DNA"/>
</dbReference>
<reference evidence="3" key="1">
    <citation type="submission" date="2014-12" db="EMBL/GenBank/DDBJ databases">
        <title>Genome Sequence of Valsa Canker Pathogens Uncovers a Specific Adaption of Colonization on Woody Bark.</title>
        <authorList>
            <person name="Yin Z."/>
            <person name="Liu H."/>
            <person name="Gao X."/>
            <person name="Li Z."/>
            <person name="Song N."/>
            <person name="Ke X."/>
            <person name="Dai Q."/>
            <person name="Wu Y."/>
            <person name="Sun Y."/>
            <person name="Xu J.-R."/>
            <person name="Kang Z.K."/>
            <person name="Wang L."/>
            <person name="Huang L."/>
        </authorList>
    </citation>
    <scope>NUCLEOTIDE SEQUENCE [LARGE SCALE GENOMIC DNA]</scope>
    <source>
        <strain evidence="3">SXYL134</strain>
    </source>
</reference>
<evidence type="ECO:0000313" key="3">
    <source>
        <dbReference type="Proteomes" id="UP000078576"/>
    </source>
</evidence>
<proteinExistence type="predicted"/>
<keyword evidence="1" id="KW-0732">Signal</keyword>
<sequence length="134" mass="14725">MKLTTILISVVTALASVEVVPVENPEPGISLPPDVPAKQFGQLDANKVPVSKLLRCLKKNKAYKLDWSKEDQGIFSITNLNAGCCHQAETLWQKYRKDLESLGRPVFLTPCTGLTVSNVSPSNMKKAKRLIPHA</sequence>
<evidence type="ECO:0000256" key="1">
    <source>
        <dbReference type="SAM" id="SignalP"/>
    </source>
</evidence>
<keyword evidence="3" id="KW-1185">Reference proteome</keyword>
<feature type="signal peptide" evidence="1">
    <location>
        <begin position="1"/>
        <end position="15"/>
    </location>
</feature>
<accession>A0A194USA9</accession>
<gene>
    <name evidence="2" type="ORF">VP1G_01876</name>
</gene>
<feature type="chain" id="PRO_5012949637" evidence="1">
    <location>
        <begin position="16"/>
        <end position="134"/>
    </location>
</feature>
<dbReference type="AlphaFoldDB" id="A0A194USA9"/>
<protein>
    <submittedName>
        <fullName evidence="2">Uncharacterized protein</fullName>
    </submittedName>
</protein>
<dbReference type="Proteomes" id="UP000078576">
    <property type="component" value="Unassembled WGS sequence"/>
</dbReference>
<evidence type="ECO:0000313" key="2">
    <source>
        <dbReference type="EMBL" id="KUI54570.1"/>
    </source>
</evidence>
<organism evidence="2 3">
    <name type="scientific">Cytospora mali</name>
    <name type="common">Apple Valsa canker fungus</name>
    <name type="synonym">Valsa mali</name>
    <dbReference type="NCBI Taxonomy" id="578113"/>
    <lineage>
        <taxon>Eukaryota</taxon>
        <taxon>Fungi</taxon>
        <taxon>Dikarya</taxon>
        <taxon>Ascomycota</taxon>
        <taxon>Pezizomycotina</taxon>
        <taxon>Sordariomycetes</taxon>
        <taxon>Sordariomycetidae</taxon>
        <taxon>Diaporthales</taxon>
        <taxon>Cytosporaceae</taxon>
        <taxon>Cytospora</taxon>
    </lineage>
</organism>
<dbReference type="OrthoDB" id="5233915at2759"/>
<name>A0A194USA9_CYTMA</name>